<keyword evidence="2" id="KW-1185">Reference proteome</keyword>
<evidence type="ECO:0000313" key="2">
    <source>
        <dbReference type="Proteomes" id="UP000887159"/>
    </source>
</evidence>
<name>A0A8X6VSD6_TRICX</name>
<dbReference type="AlphaFoldDB" id="A0A8X6VSD6"/>
<evidence type="ECO:0000313" key="1">
    <source>
        <dbReference type="EMBL" id="GFY20649.1"/>
    </source>
</evidence>
<accession>A0A8X6VSD6</accession>
<dbReference type="Proteomes" id="UP000887159">
    <property type="component" value="Unassembled WGS sequence"/>
</dbReference>
<sequence>MALKRCLTCVPVAQQSTSVNRCQSSSGVKADGSLTQQGVGDAQFWHAAVGDGAPASLRRKVYDHKTSVQMVQKIQRRTDIYDKQRSERPSVSAETITKVEEALLKERDRRVPHDP</sequence>
<comment type="caution">
    <text evidence="1">The sequence shown here is derived from an EMBL/GenBank/DDBJ whole genome shotgun (WGS) entry which is preliminary data.</text>
</comment>
<reference evidence="1" key="1">
    <citation type="submission" date="2020-08" db="EMBL/GenBank/DDBJ databases">
        <title>Multicomponent nature underlies the extraordinary mechanical properties of spider dragline silk.</title>
        <authorList>
            <person name="Kono N."/>
            <person name="Nakamura H."/>
            <person name="Mori M."/>
            <person name="Yoshida Y."/>
            <person name="Ohtoshi R."/>
            <person name="Malay A.D."/>
            <person name="Moran D.A.P."/>
            <person name="Tomita M."/>
            <person name="Numata K."/>
            <person name="Arakawa K."/>
        </authorList>
    </citation>
    <scope>NUCLEOTIDE SEQUENCE</scope>
</reference>
<gene>
    <name evidence="1" type="ORF">TNCV_1118831</name>
</gene>
<dbReference type="EMBL" id="BMAU01021356">
    <property type="protein sequence ID" value="GFY20649.1"/>
    <property type="molecule type" value="Genomic_DNA"/>
</dbReference>
<proteinExistence type="predicted"/>
<organism evidence="1 2">
    <name type="scientific">Trichonephila clavipes</name>
    <name type="common">Golden silk orbweaver</name>
    <name type="synonym">Nephila clavipes</name>
    <dbReference type="NCBI Taxonomy" id="2585209"/>
    <lineage>
        <taxon>Eukaryota</taxon>
        <taxon>Metazoa</taxon>
        <taxon>Ecdysozoa</taxon>
        <taxon>Arthropoda</taxon>
        <taxon>Chelicerata</taxon>
        <taxon>Arachnida</taxon>
        <taxon>Araneae</taxon>
        <taxon>Araneomorphae</taxon>
        <taxon>Entelegynae</taxon>
        <taxon>Araneoidea</taxon>
        <taxon>Nephilidae</taxon>
        <taxon>Trichonephila</taxon>
    </lineage>
</organism>
<protein>
    <submittedName>
        <fullName evidence="1">Uncharacterized protein</fullName>
    </submittedName>
</protein>